<dbReference type="VEuPathDB" id="FungiDB:PYU1_G014527"/>
<dbReference type="PANTHER" id="PTHR13627">
    <property type="entry name" value="FUKUTIN RELATED PROTEIN"/>
    <property type="match status" value="1"/>
</dbReference>
<keyword evidence="3" id="KW-1185">Reference proteome</keyword>
<sequence length="332" mass="37800">MTLLVGMMLTLSALVALELVLERDLLFASECFMMPQSQTIATYEFTFERLQQWKANWQSYTTVIQSNDTKTCSPQMVDPAKVPYLSSHRFYSTLQEMMPLAPPVFTHDAMHFCDAEGESEEAGWSYCLPITGRKDSPYCDGASRMDLLVPLTNETRCFASAVHMLLVDVYDEFRDMHRRPVLLYGSMLGAVRDGAPIPFTEDADLGYHDMTHDTATKLVERLREKGYHMFFDAIWRVCIAPNHPLALNLYDPSVGTLNGAQQAPYVDLYMLRRENASHWYADCTRDDRPIPNAKFEPYARVSLNGVAMDTLADPVDFLVHEYGDGYMIPNPR</sequence>
<evidence type="ECO:0000256" key="1">
    <source>
        <dbReference type="SAM" id="SignalP"/>
    </source>
</evidence>
<dbReference type="InterPro" id="IPR052613">
    <property type="entry name" value="LicD_transferase"/>
</dbReference>
<dbReference type="Proteomes" id="UP000019132">
    <property type="component" value="Unassembled WGS sequence"/>
</dbReference>
<dbReference type="InParanoid" id="K3XBF9"/>
<dbReference type="EMBL" id="GL376574">
    <property type="status" value="NOT_ANNOTATED_CDS"/>
    <property type="molecule type" value="Genomic_DNA"/>
</dbReference>
<reference evidence="2" key="3">
    <citation type="submission" date="2015-02" db="UniProtKB">
        <authorList>
            <consortium name="EnsemblProtists"/>
        </authorList>
    </citation>
    <scope>IDENTIFICATION</scope>
    <source>
        <strain evidence="2">DAOM BR144</strain>
    </source>
</reference>
<dbReference type="AlphaFoldDB" id="K3XBF9"/>
<reference evidence="3" key="2">
    <citation type="submission" date="2010-04" db="EMBL/GenBank/DDBJ databases">
        <authorList>
            <person name="Buell R."/>
            <person name="Hamilton J."/>
            <person name="Hostetler J."/>
        </authorList>
    </citation>
    <scope>NUCLEOTIDE SEQUENCE [LARGE SCALE GENOMIC DNA]</scope>
    <source>
        <strain evidence="3">DAOM:BR144</strain>
    </source>
</reference>
<accession>K3XBF9</accession>
<feature type="chain" id="PRO_5003872139" evidence="1">
    <location>
        <begin position="17"/>
        <end position="332"/>
    </location>
</feature>
<proteinExistence type="predicted"/>
<dbReference type="EnsemblProtists" id="PYU1_T014558">
    <property type="protein sequence ID" value="PYU1_T014558"/>
    <property type="gene ID" value="PYU1_G014527"/>
</dbReference>
<evidence type="ECO:0000313" key="2">
    <source>
        <dbReference type="EnsemblProtists" id="PYU1_T014558"/>
    </source>
</evidence>
<dbReference type="PANTHER" id="PTHR13627:SF33">
    <property type="entry name" value="LICD FAMILY PROTEIN"/>
    <property type="match status" value="1"/>
</dbReference>
<dbReference type="STRING" id="431595.K3XBF9"/>
<feature type="signal peptide" evidence="1">
    <location>
        <begin position="1"/>
        <end position="16"/>
    </location>
</feature>
<reference evidence="3" key="1">
    <citation type="journal article" date="2010" name="Genome Biol.">
        <title>Genome sequence of the necrotrophic plant pathogen Pythium ultimum reveals original pathogenicity mechanisms and effector repertoire.</title>
        <authorList>
            <person name="Levesque C.A."/>
            <person name="Brouwer H."/>
            <person name="Cano L."/>
            <person name="Hamilton J.P."/>
            <person name="Holt C."/>
            <person name="Huitema E."/>
            <person name="Raffaele S."/>
            <person name="Robideau G.P."/>
            <person name="Thines M."/>
            <person name="Win J."/>
            <person name="Zerillo M.M."/>
            <person name="Beakes G.W."/>
            <person name="Boore J.L."/>
            <person name="Busam D."/>
            <person name="Dumas B."/>
            <person name="Ferriera S."/>
            <person name="Fuerstenberg S.I."/>
            <person name="Gachon C.M."/>
            <person name="Gaulin E."/>
            <person name="Govers F."/>
            <person name="Grenville-Briggs L."/>
            <person name="Horner N."/>
            <person name="Hostetler J."/>
            <person name="Jiang R.H."/>
            <person name="Johnson J."/>
            <person name="Krajaejun T."/>
            <person name="Lin H."/>
            <person name="Meijer H.J."/>
            <person name="Moore B."/>
            <person name="Morris P."/>
            <person name="Phuntmart V."/>
            <person name="Puiu D."/>
            <person name="Shetty J."/>
            <person name="Stajich J.E."/>
            <person name="Tripathy S."/>
            <person name="Wawra S."/>
            <person name="van West P."/>
            <person name="Whitty B.R."/>
            <person name="Coutinho P.M."/>
            <person name="Henrissat B."/>
            <person name="Martin F."/>
            <person name="Thomas P.D."/>
            <person name="Tyler B.M."/>
            <person name="De Vries R.P."/>
            <person name="Kamoun S."/>
            <person name="Yandell M."/>
            <person name="Tisserat N."/>
            <person name="Buell C.R."/>
        </authorList>
    </citation>
    <scope>NUCLEOTIDE SEQUENCE</scope>
    <source>
        <strain evidence="3">DAOM:BR144</strain>
    </source>
</reference>
<dbReference type="HOGENOM" id="CLU_055052_1_0_1"/>
<dbReference type="eggNOG" id="ENOG502SK7I">
    <property type="taxonomic scope" value="Eukaryota"/>
</dbReference>
<name>K3XBF9_GLOUD</name>
<organism evidence="2 3">
    <name type="scientific">Globisporangium ultimum (strain ATCC 200006 / CBS 805.95 / DAOM BR144)</name>
    <name type="common">Pythium ultimum</name>
    <dbReference type="NCBI Taxonomy" id="431595"/>
    <lineage>
        <taxon>Eukaryota</taxon>
        <taxon>Sar</taxon>
        <taxon>Stramenopiles</taxon>
        <taxon>Oomycota</taxon>
        <taxon>Peronosporomycetes</taxon>
        <taxon>Pythiales</taxon>
        <taxon>Pythiaceae</taxon>
        <taxon>Globisporangium</taxon>
    </lineage>
</organism>
<keyword evidence="1" id="KW-0732">Signal</keyword>
<evidence type="ECO:0000313" key="3">
    <source>
        <dbReference type="Proteomes" id="UP000019132"/>
    </source>
</evidence>
<protein>
    <submittedName>
        <fullName evidence="2">Uncharacterized protein</fullName>
    </submittedName>
</protein>
<dbReference type="OMA" id="WRLEKYG"/>